<evidence type="ECO:0000259" key="1">
    <source>
        <dbReference type="Pfam" id="PF13456"/>
    </source>
</evidence>
<organism evidence="2 3">
    <name type="scientific">Rubus argutus</name>
    <name type="common">Southern blackberry</name>
    <dbReference type="NCBI Taxonomy" id="59490"/>
    <lineage>
        <taxon>Eukaryota</taxon>
        <taxon>Viridiplantae</taxon>
        <taxon>Streptophyta</taxon>
        <taxon>Embryophyta</taxon>
        <taxon>Tracheophyta</taxon>
        <taxon>Spermatophyta</taxon>
        <taxon>Magnoliopsida</taxon>
        <taxon>eudicotyledons</taxon>
        <taxon>Gunneridae</taxon>
        <taxon>Pentapetalae</taxon>
        <taxon>rosids</taxon>
        <taxon>fabids</taxon>
        <taxon>Rosales</taxon>
        <taxon>Rosaceae</taxon>
        <taxon>Rosoideae</taxon>
        <taxon>Rosoideae incertae sedis</taxon>
        <taxon>Rubus</taxon>
    </lineage>
</organism>
<comment type="caution">
    <text evidence="2">The sequence shown here is derived from an EMBL/GenBank/DDBJ whole genome shotgun (WGS) entry which is preliminary data.</text>
</comment>
<dbReference type="GO" id="GO:0003676">
    <property type="term" value="F:nucleic acid binding"/>
    <property type="evidence" value="ECO:0007669"/>
    <property type="project" value="InterPro"/>
</dbReference>
<feature type="domain" description="RNase H type-1" evidence="1">
    <location>
        <begin position="39"/>
        <end position="159"/>
    </location>
</feature>
<dbReference type="AlphaFoldDB" id="A0AAW1WJU1"/>
<dbReference type="Pfam" id="PF13456">
    <property type="entry name" value="RVT_3"/>
    <property type="match status" value="1"/>
</dbReference>
<dbReference type="GO" id="GO:0004523">
    <property type="term" value="F:RNA-DNA hybrid ribonuclease activity"/>
    <property type="evidence" value="ECO:0007669"/>
    <property type="project" value="InterPro"/>
</dbReference>
<evidence type="ECO:0000313" key="2">
    <source>
        <dbReference type="EMBL" id="KAK9924214.1"/>
    </source>
</evidence>
<dbReference type="Gene3D" id="3.30.420.10">
    <property type="entry name" value="Ribonuclease H-like superfamily/Ribonuclease H"/>
    <property type="match status" value="1"/>
</dbReference>
<gene>
    <name evidence="2" type="ORF">M0R45_032596</name>
</gene>
<dbReference type="InterPro" id="IPR002156">
    <property type="entry name" value="RNaseH_domain"/>
</dbReference>
<dbReference type="InterPro" id="IPR053151">
    <property type="entry name" value="RNase_H-like"/>
</dbReference>
<dbReference type="InterPro" id="IPR012337">
    <property type="entry name" value="RNaseH-like_sf"/>
</dbReference>
<dbReference type="PANTHER" id="PTHR47723:SF4">
    <property type="entry name" value="PENTATRICOPEPTIDE REPEAT-CONTAINING-LIKE PROTEIN"/>
    <property type="match status" value="1"/>
</dbReference>
<accession>A0AAW1WJU1</accession>
<dbReference type="Proteomes" id="UP001457282">
    <property type="component" value="Unassembled WGS sequence"/>
</dbReference>
<dbReference type="PANTHER" id="PTHR47723">
    <property type="entry name" value="OS05G0353850 PROTEIN"/>
    <property type="match status" value="1"/>
</dbReference>
<keyword evidence="3" id="KW-1185">Reference proteome</keyword>
<dbReference type="InterPro" id="IPR036397">
    <property type="entry name" value="RNaseH_sf"/>
</dbReference>
<sequence>MAAGPIQKFIVNDKNEIFVHKIVWTPPFAGPWKLNYVYACNRTSRKSFVGCILRCQNADFKALYAGPVGQDAGSSTDAALMAMTCAIGLAASQGGDSLEIEGENETMFSLVTGQIPPTNEATRELVARCLQELHNLRRVVFRCVQPDANEAATLLAKMAMETEETWFCVDNPPPEIAAILDADVNGRYVPWVHLQSNM</sequence>
<protein>
    <recommendedName>
        <fullName evidence="1">RNase H type-1 domain-containing protein</fullName>
    </recommendedName>
</protein>
<evidence type="ECO:0000313" key="3">
    <source>
        <dbReference type="Proteomes" id="UP001457282"/>
    </source>
</evidence>
<name>A0AAW1WJU1_RUBAR</name>
<proteinExistence type="predicted"/>
<reference evidence="2 3" key="1">
    <citation type="journal article" date="2023" name="G3 (Bethesda)">
        <title>A chromosome-length genome assembly and annotation of blackberry (Rubus argutus, cv. 'Hillquist').</title>
        <authorList>
            <person name="Bruna T."/>
            <person name="Aryal R."/>
            <person name="Dudchenko O."/>
            <person name="Sargent D.J."/>
            <person name="Mead D."/>
            <person name="Buti M."/>
            <person name="Cavallini A."/>
            <person name="Hytonen T."/>
            <person name="Andres J."/>
            <person name="Pham M."/>
            <person name="Weisz D."/>
            <person name="Mascagni F."/>
            <person name="Usai G."/>
            <person name="Natali L."/>
            <person name="Bassil N."/>
            <person name="Fernandez G.E."/>
            <person name="Lomsadze A."/>
            <person name="Armour M."/>
            <person name="Olukolu B."/>
            <person name="Poorten T."/>
            <person name="Britton C."/>
            <person name="Davik J."/>
            <person name="Ashrafi H."/>
            <person name="Aiden E.L."/>
            <person name="Borodovsky M."/>
            <person name="Worthington M."/>
        </authorList>
    </citation>
    <scope>NUCLEOTIDE SEQUENCE [LARGE SCALE GENOMIC DNA]</scope>
    <source>
        <strain evidence="2">PI 553951</strain>
    </source>
</reference>
<dbReference type="SUPFAM" id="SSF53098">
    <property type="entry name" value="Ribonuclease H-like"/>
    <property type="match status" value="1"/>
</dbReference>
<dbReference type="EMBL" id="JBEDUW010000006">
    <property type="protein sequence ID" value="KAK9924214.1"/>
    <property type="molecule type" value="Genomic_DNA"/>
</dbReference>